<feature type="transmembrane region" description="Helical" evidence="1">
    <location>
        <begin position="106"/>
        <end position="126"/>
    </location>
</feature>
<proteinExistence type="predicted"/>
<name>A0A7R9E920_9NEOP</name>
<gene>
    <name evidence="2" type="ORF">TMSB3V08_LOCUS6484</name>
</gene>
<dbReference type="EMBL" id="OB794181">
    <property type="protein sequence ID" value="CAD7429708.1"/>
    <property type="molecule type" value="Genomic_DNA"/>
</dbReference>
<keyword evidence="1" id="KW-0812">Transmembrane</keyword>
<evidence type="ECO:0000256" key="1">
    <source>
        <dbReference type="SAM" id="Phobius"/>
    </source>
</evidence>
<feature type="transmembrane region" description="Helical" evidence="1">
    <location>
        <begin position="146"/>
        <end position="163"/>
    </location>
</feature>
<accession>A0A7R9E920</accession>
<keyword evidence="1" id="KW-0472">Membrane</keyword>
<feature type="transmembrane region" description="Helical" evidence="1">
    <location>
        <begin position="175"/>
        <end position="200"/>
    </location>
</feature>
<dbReference type="AlphaFoldDB" id="A0A7R9E920"/>
<evidence type="ECO:0000313" key="2">
    <source>
        <dbReference type="EMBL" id="CAD7429708.1"/>
    </source>
</evidence>
<keyword evidence="1" id="KW-1133">Transmembrane helix</keyword>
<organism evidence="2">
    <name type="scientific">Timema monikensis</name>
    <dbReference type="NCBI Taxonomy" id="170555"/>
    <lineage>
        <taxon>Eukaryota</taxon>
        <taxon>Metazoa</taxon>
        <taxon>Ecdysozoa</taxon>
        <taxon>Arthropoda</taxon>
        <taxon>Hexapoda</taxon>
        <taxon>Insecta</taxon>
        <taxon>Pterygota</taxon>
        <taxon>Neoptera</taxon>
        <taxon>Polyneoptera</taxon>
        <taxon>Phasmatodea</taxon>
        <taxon>Timematodea</taxon>
        <taxon>Timematoidea</taxon>
        <taxon>Timematidae</taxon>
        <taxon>Timema</taxon>
    </lineage>
</organism>
<feature type="transmembrane region" description="Helical" evidence="1">
    <location>
        <begin position="212"/>
        <end position="231"/>
    </location>
</feature>
<protein>
    <submittedName>
        <fullName evidence="2">Uncharacterized protein</fullName>
    </submittedName>
</protein>
<reference evidence="2" key="1">
    <citation type="submission" date="2020-11" db="EMBL/GenBank/DDBJ databases">
        <authorList>
            <person name="Tran Van P."/>
        </authorList>
    </citation>
    <scope>NUCLEOTIDE SEQUENCE</scope>
</reference>
<sequence length="294" mass="33210">MSHSVTITRTTTTSNTTAILLNTGYFATVGGLLKLAETVPITHHGCNLSRQSWFEGSAVTDGFISVKTRLVYRQDWFAGLTVTDGFISVKTRLVGSDLSNIMNAIAALRPPLFAMTSLAIYMYYYSSPHDLRVQHQSWRFHYTRPTRIKILGAVCVGLSAYYLRSYYYQNQVPVLFFLLMATAFLITTFCLMFSSLISISTASFLPKTIFEVIYHIVAFSLYLAASINLMVDISKYSKNSTYDAFLAASVHYRSDQLGLVLVQRCASNQILPRFEHLICMILHKNCHVFIKLFC</sequence>